<gene>
    <name evidence="2" type="ORF">ACFPFX_30995</name>
</gene>
<feature type="domain" description="RES" evidence="1">
    <location>
        <begin position="40"/>
        <end position="180"/>
    </location>
</feature>
<reference evidence="3" key="1">
    <citation type="journal article" date="2019" name="Int. J. Syst. Evol. Microbiol.">
        <title>The Global Catalogue of Microorganisms (GCM) 10K type strain sequencing project: providing services to taxonomists for standard genome sequencing and annotation.</title>
        <authorList>
            <consortium name="The Broad Institute Genomics Platform"/>
            <consortium name="The Broad Institute Genome Sequencing Center for Infectious Disease"/>
            <person name="Wu L."/>
            <person name="Ma J."/>
        </authorList>
    </citation>
    <scope>NUCLEOTIDE SEQUENCE [LARGE SCALE GENOMIC DNA]</scope>
    <source>
        <strain evidence="3">CCM 7224</strain>
    </source>
</reference>
<proteinExistence type="predicted"/>
<keyword evidence="3" id="KW-1185">Reference proteome</keyword>
<organism evidence="2 3">
    <name type="scientific">Streptomyces mauvecolor</name>
    <dbReference type="NCBI Taxonomy" id="58345"/>
    <lineage>
        <taxon>Bacteria</taxon>
        <taxon>Bacillati</taxon>
        <taxon>Actinomycetota</taxon>
        <taxon>Actinomycetes</taxon>
        <taxon>Kitasatosporales</taxon>
        <taxon>Streptomycetaceae</taxon>
        <taxon>Streptomyces</taxon>
    </lineage>
</organism>
<sequence>MTPRAPQSKKGIKELGDTFPPAHIGATQTLYRSHRSEDGPLYYCNCGQCRFDPPRRMRTEYGCCYTADAPEVAVLENLAGHTPLTTTWADSRVVSEVTPLRTHKVADGTHPNLGSWGVWAELQFGTQRRQTQSWGAAFRKAGFEGVRHRSRRANATSDVCIAFFGLPGEHEDLLSSRPLSPIDWHLLRTVEQRFGIQCFPPAPLLD</sequence>
<name>A0ABV9UU56_9ACTN</name>
<accession>A0ABV9UU56</accession>
<dbReference type="InterPro" id="IPR014914">
    <property type="entry name" value="RES_dom"/>
</dbReference>
<evidence type="ECO:0000259" key="1">
    <source>
        <dbReference type="SMART" id="SM00953"/>
    </source>
</evidence>
<evidence type="ECO:0000313" key="2">
    <source>
        <dbReference type="EMBL" id="MFC4960731.1"/>
    </source>
</evidence>
<dbReference type="SMART" id="SM00953">
    <property type="entry name" value="RES"/>
    <property type="match status" value="1"/>
</dbReference>
<protein>
    <submittedName>
        <fullName evidence="2">RES family NAD+ phosphorylase</fullName>
    </submittedName>
</protein>
<dbReference type="Proteomes" id="UP001595834">
    <property type="component" value="Unassembled WGS sequence"/>
</dbReference>
<comment type="caution">
    <text evidence="2">The sequence shown here is derived from an EMBL/GenBank/DDBJ whole genome shotgun (WGS) entry which is preliminary data.</text>
</comment>
<evidence type="ECO:0000313" key="3">
    <source>
        <dbReference type="Proteomes" id="UP001595834"/>
    </source>
</evidence>
<dbReference type="RefSeq" id="WP_381229032.1">
    <property type="nucleotide sequence ID" value="NZ_BAAASQ010000050.1"/>
</dbReference>
<dbReference type="Pfam" id="PF08808">
    <property type="entry name" value="RES"/>
    <property type="match status" value="1"/>
</dbReference>
<dbReference type="EMBL" id="JBHSIZ010000039">
    <property type="protein sequence ID" value="MFC4960731.1"/>
    <property type="molecule type" value="Genomic_DNA"/>
</dbReference>